<dbReference type="AlphaFoldDB" id="A0AAD9GEM5"/>
<organism evidence="3 4">
    <name type="scientific">Babesia divergens</name>
    <dbReference type="NCBI Taxonomy" id="32595"/>
    <lineage>
        <taxon>Eukaryota</taxon>
        <taxon>Sar</taxon>
        <taxon>Alveolata</taxon>
        <taxon>Apicomplexa</taxon>
        <taxon>Aconoidasida</taxon>
        <taxon>Piroplasmida</taxon>
        <taxon>Babesiidae</taxon>
        <taxon>Babesia</taxon>
    </lineage>
</organism>
<gene>
    <name evidence="3" type="ORF">X943_004073</name>
</gene>
<dbReference type="EMBL" id="JAHBMH010000034">
    <property type="protein sequence ID" value="KAK1936912.1"/>
    <property type="molecule type" value="Genomic_DNA"/>
</dbReference>
<dbReference type="Pfam" id="PF07572">
    <property type="entry name" value="BCNT"/>
    <property type="match status" value="1"/>
</dbReference>
<reference evidence="3" key="2">
    <citation type="submission" date="2021-05" db="EMBL/GenBank/DDBJ databases">
        <authorList>
            <person name="Pain A."/>
        </authorList>
    </citation>
    <scope>NUCLEOTIDE SEQUENCE</scope>
    <source>
        <strain evidence="3">1802A</strain>
    </source>
</reference>
<evidence type="ECO:0000313" key="3">
    <source>
        <dbReference type="EMBL" id="KAK1936912.1"/>
    </source>
</evidence>
<proteinExistence type="predicted"/>
<accession>A0AAD9GEM5</accession>
<keyword evidence="4" id="KW-1185">Reference proteome</keyword>
<feature type="domain" description="BCNT-C" evidence="2">
    <location>
        <begin position="193"/>
        <end position="264"/>
    </location>
</feature>
<evidence type="ECO:0000313" key="4">
    <source>
        <dbReference type="Proteomes" id="UP001195914"/>
    </source>
</evidence>
<protein>
    <recommendedName>
        <fullName evidence="2">BCNT-C domain-containing protein</fullName>
    </recommendedName>
</protein>
<feature type="region of interest" description="Disordered" evidence="1">
    <location>
        <begin position="1"/>
        <end position="35"/>
    </location>
</feature>
<comment type="caution">
    <text evidence="3">The sequence shown here is derived from an EMBL/GenBank/DDBJ whole genome shotgun (WGS) entry which is preliminary data.</text>
</comment>
<evidence type="ECO:0000256" key="1">
    <source>
        <dbReference type="SAM" id="MobiDB-lite"/>
    </source>
</evidence>
<sequence>MATILTMDLASDDEDSDYSMSESSSEDERELEKTRRKLKRELDLEHERQQIKKKVDSIFNDMLRESDLMHRHKQCVKDSDFMLQFHKKDYSHPERKNTRLDELERFTSLCSSRIFHNAQSLNIRDFKDQCRNTPDSDKLEIIRKAVSTSDNVECATSAKTYTFAGRTYTIKEQVDKSSKKYKDYLKKQRNNVGGAFSFIDEMASKLDSAPKISAIKKSEADWNQYKDDNKIDTLKKDHKFLKEQDFLFRAQWKEHDKYLNVRGQ</sequence>
<reference evidence="3" key="1">
    <citation type="journal article" date="2014" name="Nucleic Acids Res.">
        <title>The evolutionary dynamics of variant antigen genes in Babesia reveal a history of genomic innovation underlying host-parasite interaction.</title>
        <authorList>
            <person name="Jackson A.P."/>
            <person name="Otto T.D."/>
            <person name="Darby A."/>
            <person name="Ramaprasad A."/>
            <person name="Xia D."/>
            <person name="Echaide I.E."/>
            <person name="Farber M."/>
            <person name="Gahlot S."/>
            <person name="Gamble J."/>
            <person name="Gupta D."/>
            <person name="Gupta Y."/>
            <person name="Jackson L."/>
            <person name="Malandrin L."/>
            <person name="Malas T.B."/>
            <person name="Moussa E."/>
            <person name="Nair M."/>
            <person name="Reid A.J."/>
            <person name="Sanders M."/>
            <person name="Sharma J."/>
            <person name="Tracey A."/>
            <person name="Quail M.A."/>
            <person name="Weir W."/>
            <person name="Wastling J.M."/>
            <person name="Hall N."/>
            <person name="Willadsen P."/>
            <person name="Lingelbach K."/>
            <person name="Shiels B."/>
            <person name="Tait A."/>
            <person name="Berriman M."/>
            <person name="Allred D.R."/>
            <person name="Pain A."/>
        </authorList>
    </citation>
    <scope>NUCLEOTIDE SEQUENCE</scope>
    <source>
        <strain evidence="3">1802A</strain>
    </source>
</reference>
<evidence type="ECO:0000259" key="2">
    <source>
        <dbReference type="PROSITE" id="PS51279"/>
    </source>
</evidence>
<dbReference type="InterPro" id="IPR011421">
    <property type="entry name" value="BCNT-C"/>
</dbReference>
<dbReference type="PROSITE" id="PS51279">
    <property type="entry name" value="BCNT_C"/>
    <property type="match status" value="1"/>
</dbReference>
<name>A0AAD9GEM5_BABDI</name>
<dbReference type="Proteomes" id="UP001195914">
    <property type="component" value="Unassembled WGS sequence"/>
</dbReference>